<dbReference type="Proteomes" id="UP001147747">
    <property type="component" value="Unassembled WGS sequence"/>
</dbReference>
<dbReference type="AlphaFoldDB" id="A0A9X0BB08"/>
<dbReference type="Pfam" id="PF05238">
    <property type="entry name" value="CENP-N"/>
    <property type="match status" value="1"/>
</dbReference>
<evidence type="ECO:0008006" key="4">
    <source>
        <dbReference type="Google" id="ProtNLM"/>
    </source>
</evidence>
<dbReference type="InterPro" id="IPR007902">
    <property type="entry name" value="Chl4/mis15/CENP-N"/>
</dbReference>
<feature type="compositionally biased region" description="Polar residues" evidence="1">
    <location>
        <begin position="9"/>
        <end position="22"/>
    </location>
</feature>
<feature type="compositionally biased region" description="Basic and acidic residues" evidence="1">
    <location>
        <begin position="349"/>
        <end position="372"/>
    </location>
</feature>
<reference evidence="2" key="2">
    <citation type="journal article" date="2023" name="IMA Fungus">
        <title>Comparative genomic study of the Penicillium genus elucidates a diverse pangenome and 15 lateral gene transfer events.</title>
        <authorList>
            <person name="Petersen C."/>
            <person name="Sorensen T."/>
            <person name="Nielsen M.R."/>
            <person name="Sondergaard T.E."/>
            <person name="Sorensen J.L."/>
            <person name="Fitzpatrick D.A."/>
            <person name="Frisvad J.C."/>
            <person name="Nielsen K.L."/>
        </authorList>
    </citation>
    <scope>NUCLEOTIDE SEQUENCE</scope>
    <source>
        <strain evidence="2">IBT 29677</strain>
    </source>
</reference>
<dbReference type="OrthoDB" id="6585699at2759"/>
<reference evidence="2" key="1">
    <citation type="submission" date="2022-12" db="EMBL/GenBank/DDBJ databases">
        <authorList>
            <person name="Petersen C."/>
        </authorList>
    </citation>
    <scope>NUCLEOTIDE SEQUENCE</scope>
    <source>
        <strain evidence="2">IBT 29677</strain>
    </source>
</reference>
<keyword evidence="3" id="KW-1185">Reference proteome</keyword>
<dbReference type="GeneID" id="81366699"/>
<comment type="caution">
    <text evidence="2">The sequence shown here is derived from an EMBL/GenBank/DDBJ whole genome shotgun (WGS) entry which is preliminary data.</text>
</comment>
<dbReference type="Gene3D" id="3.10.20.720">
    <property type="match status" value="1"/>
</dbReference>
<proteinExistence type="predicted"/>
<dbReference type="EMBL" id="JAPZBU010000005">
    <property type="protein sequence ID" value="KAJ5403211.1"/>
    <property type="molecule type" value="Genomic_DNA"/>
</dbReference>
<organism evidence="2 3">
    <name type="scientific">Penicillium cosmopolitanum</name>
    <dbReference type="NCBI Taxonomy" id="1131564"/>
    <lineage>
        <taxon>Eukaryota</taxon>
        <taxon>Fungi</taxon>
        <taxon>Dikarya</taxon>
        <taxon>Ascomycota</taxon>
        <taxon>Pezizomycotina</taxon>
        <taxon>Eurotiomycetes</taxon>
        <taxon>Eurotiomycetidae</taxon>
        <taxon>Eurotiales</taxon>
        <taxon>Aspergillaceae</taxon>
        <taxon>Penicillium</taxon>
    </lineage>
</organism>
<sequence>MARSRTVRAPTTASLPNSLRIPSTTPSLSKTLGKLSRPALLDLAISWLEDRNVESFPPYLQPSDTNNHDNEETLPYPAAETLAEVREAYIDLRDRKGGKQEIIERILEGDWRHGITLRQLAMADLRYMDDRPASLRWTAMELVRLNDDATSKSKSIRDAIAIASEDWSANIPRIQAASFVKSLHAEIAPLVKAHYHLSRSSTLPLTFLRIFIIDSPYQTPRHQPEIFTDATRIIYIAFPDSCPYFYTSSITTSNASDSNSRSGSLATDPRTLQRLVREAIPKALSRPHQRFTLKPTALAAKNLQTLLTLRGPGRSTSSNGAFSIFADAALEGSPLDPRPSNTVLAEEHMRGRESISSMHDDKENHTHDHDNASKSARPANKKRPSGSGTAAMPDGALSPDSKKRRLAVESRFGTVGCSVTPAPLDRLDIRLLDTPGAEEDANANTDRNAANLAPAVSLTFTGSDVIGGIRKLAELGVVDPERMPSWMTGEDAVSTAFVRGGTRLHVDRG</sequence>
<feature type="region of interest" description="Disordered" evidence="1">
    <location>
        <begin position="349"/>
        <end position="401"/>
    </location>
</feature>
<evidence type="ECO:0000256" key="1">
    <source>
        <dbReference type="SAM" id="MobiDB-lite"/>
    </source>
</evidence>
<evidence type="ECO:0000313" key="3">
    <source>
        <dbReference type="Proteomes" id="UP001147747"/>
    </source>
</evidence>
<gene>
    <name evidence="2" type="ORF">N7509_003082</name>
</gene>
<accession>A0A9X0BB08</accession>
<name>A0A9X0BB08_9EURO</name>
<dbReference type="GO" id="GO:0034080">
    <property type="term" value="P:CENP-A containing chromatin assembly"/>
    <property type="evidence" value="ECO:0007669"/>
    <property type="project" value="InterPro"/>
</dbReference>
<protein>
    <recommendedName>
        <fullName evidence="4">CHL4 family chromosome segregation protein</fullName>
    </recommendedName>
</protein>
<evidence type="ECO:0000313" key="2">
    <source>
        <dbReference type="EMBL" id="KAJ5403211.1"/>
    </source>
</evidence>
<dbReference type="GO" id="GO:0007059">
    <property type="term" value="P:chromosome segregation"/>
    <property type="evidence" value="ECO:0007669"/>
    <property type="project" value="InterPro"/>
</dbReference>
<dbReference type="RefSeq" id="XP_056490453.1">
    <property type="nucleotide sequence ID" value="XM_056627719.1"/>
</dbReference>
<feature type="region of interest" description="Disordered" evidence="1">
    <location>
        <begin position="1"/>
        <end position="22"/>
    </location>
</feature>